<evidence type="ECO:0000313" key="2">
    <source>
        <dbReference type="Proteomes" id="UP000286415"/>
    </source>
</evidence>
<organism evidence="1 2">
    <name type="scientific">Clonorchis sinensis</name>
    <name type="common">Chinese liver fluke</name>
    <dbReference type="NCBI Taxonomy" id="79923"/>
    <lineage>
        <taxon>Eukaryota</taxon>
        <taxon>Metazoa</taxon>
        <taxon>Spiralia</taxon>
        <taxon>Lophotrochozoa</taxon>
        <taxon>Platyhelminthes</taxon>
        <taxon>Trematoda</taxon>
        <taxon>Digenea</taxon>
        <taxon>Opisthorchiida</taxon>
        <taxon>Opisthorchiata</taxon>
        <taxon>Opisthorchiidae</taxon>
        <taxon>Clonorchis</taxon>
    </lineage>
</organism>
<dbReference type="Proteomes" id="UP000286415">
    <property type="component" value="Unassembled WGS sequence"/>
</dbReference>
<accession>A0A3R7K069</accession>
<dbReference type="AlphaFoldDB" id="A0A3R7K069"/>
<protein>
    <submittedName>
        <fullName evidence="1">Uncharacterized protein</fullName>
    </submittedName>
</protein>
<proteinExistence type="predicted"/>
<dbReference type="OrthoDB" id="6314747at2759"/>
<reference evidence="1 2" key="2">
    <citation type="journal article" date="2021" name="Genomics">
        <title>High-quality reference genome for Clonorchis sinensis.</title>
        <authorList>
            <person name="Young N.D."/>
            <person name="Stroehlein A.J."/>
            <person name="Kinkar L."/>
            <person name="Wang T."/>
            <person name="Sohn W.M."/>
            <person name="Chang B.C.H."/>
            <person name="Kaur P."/>
            <person name="Weisz D."/>
            <person name="Dudchenko O."/>
            <person name="Aiden E.L."/>
            <person name="Korhonen P.K."/>
            <person name="Gasser R.B."/>
        </authorList>
    </citation>
    <scope>NUCLEOTIDE SEQUENCE [LARGE SCALE GENOMIC DNA]</scope>
    <source>
        <strain evidence="1">Cs-k2</strain>
    </source>
</reference>
<sequence>MMGEMVQCFECEFPDGKVHISNPTSVSRLPLSRATWYITRIWDDVSVYITAGIVLIALKMSPRMVTKRLQLNCQARRTDQQPPDQLPTISPELPVFQNIAEMAQCLRRALNDPKLRGTTRLLLSRFGQPGSISVLVLPLGGKKARQGTDATAGLKHFSSSF</sequence>
<keyword evidence="2" id="KW-1185">Reference proteome</keyword>
<reference evidence="1 2" key="1">
    <citation type="journal article" date="2018" name="Biotechnol. Adv.">
        <title>Improved genomic resources and new bioinformatic workflow for the carcinogenic parasite Clonorchis sinensis: Biotechnological implications.</title>
        <authorList>
            <person name="Wang D."/>
            <person name="Korhonen P.K."/>
            <person name="Gasser R.B."/>
            <person name="Young N.D."/>
        </authorList>
    </citation>
    <scope>NUCLEOTIDE SEQUENCE [LARGE SCALE GENOMIC DNA]</scope>
    <source>
        <strain evidence="1">Cs-k2</strain>
    </source>
</reference>
<dbReference type="EMBL" id="NIRI02000042">
    <property type="protein sequence ID" value="KAG5451497.1"/>
    <property type="molecule type" value="Genomic_DNA"/>
</dbReference>
<name>A0A3R7K069_CLOSI</name>
<evidence type="ECO:0000313" key="1">
    <source>
        <dbReference type="EMBL" id="KAG5451497.1"/>
    </source>
</evidence>
<comment type="caution">
    <text evidence="1">The sequence shown here is derived from an EMBL/GenBank/DDBJ whole genome shotgun (WGS) entry which is preliminary data.</text>
</comment>
<dbReference type="InParanoid" id="A0A3R7K069"/>
<gene>
    <name evidence="1" type="ORF">CSKR_107076</name>
</gene>